<keyword evidence="2" id="KW-1185">Reference proteome</keyword>
<dbReference type="AlphaFoldDB" id="A0A8H7D5C7"/>
<dbReference type="EMBL" id="JACAZI010000005">
    <property type="protein sequence ID" value="KAF7359937.1"/>
    <property type="molecule type" value="Genomic_DNA"/>
</dbReference>
<gene>
    <name evidence="1" type="ORF">MVEN_00720100</name>
</gene>
<accession>A0A8H7D5C7</accession>
<name>A0A8H7D5C7_9AGAR</name>
<evidence type="ECO:0000313" key="1">
    <source>
        <dbReference type="EMBL" id="KAF7359937.1"/>
    </source>
</evidence>
<organism evidence="1 2">
    <name type="scientific">Mycena venus</name>
    <dbReference type="NCBI Taxonomy" id="2733690"/>
    <lineage>
        <taxon>Eukaryota</taxon>
        <taxon>Fungi</taxon>
        <taxon>Dikarya</taxon>
        <taxon>Basidiomycota</taxon>
        <taxon>Agaricomycotina</taxon>
        <taxon>Agaricomycetes</taxon>
        <taxon>Agaricomycetidae</taxon>
        <taxon>Agaricales</taxon>
        <taxon>Marasmiineae</taxon>
        <taxon>Mycenaceae</taxon>
        <taxon>Mycena</taxon>
    </lineage>
</organism>
<protein>
    <submittedName>
        <fullName evidence="1">Integrase catalytic domain-containing protein</fullName>
    </submittedName>
</protein>
<reference evidence="1" key="1">
    <citation type="submission" date="2020-05" db="EMBL/GenBank/DDBJ databases">
        <title>Mycena genomes resolve the evolution of fungal bioluminescence.</title>
        <authorList>
            <person name="Tsai I.J."/>
        </authorList>
    </citation>
    <scope>NUCLEOTIDE SEQUENCE</scope>
    <source>
        <strain evidence="1">CCC161011</strain>
    </source>
</reference>
<dbReference type="OrthoDB" id="2686689at2759"/>
<evidence type="ECO:0000313" key="2">
    <source>
        <dbReference type="Proteomes" id="UP000620124"/>
    </source>
</evidence>
<comment type="caution">
    <text evidence="1">The sequence shown here is derived from an EMBL/GenBank/DDBJ whole genome shotgun (WGS) entry which is preliminary data.</text>
</comment>
<dbReference type="Proteomes" id="UP000620124">
    <property type="component" value="Unassembled WGS sequence"/>
</dbReference>
<sequence>MNANNDPVHTFLMEAHNICVQAQFILGAVRRVVAVIDDPAITEDIRETLIADVDKLLSPLDDFPANPPPPPGASLPRVHTGLPGRPRYSLDLQRALLLHDLGNSWTDISHAMGVDRKTLYRQFEVAGISTARREFTDITDNALDEIVVEISLSHPFVGSVIVSGHLESRGIHLPRLRVQDSLRRVDEIGVLVRQVRFIASRKKTARY</sequence>
<proteinExistence type="predicted"/>